<evidence type="ECO:0000313" key="4">
    <source>
        <dbReference type="EMBL" id="AFC26796.1"/>
    </source>
</evidence>
<name>H6L7C4_SAPGL</name>
<keyword evidence="1" id="KW-0175">Coiled coil</keyword>
<dbReference type="eggNOG" id="COG1652">
    <property type="taxonomic scope" value="Bacteria"/>
</dbReference>
<dbReference type="KEGG" id="sgn:SGRA_4081"/>
<accession>H6L7C4</accession>
<organism evidence="4 5">
    <name type="scientific">Saprospira grandis (strain Lewin)</name>
    <dbReference type="NCBI Taxonomy" id="984262"/>
    <lineage>
        <taxon>Bacteria</taxon>
        <taxon>Pseudomonadati</taxon>
        <taxon>Bacteroidota</taxon>
        <taxon>Saprospiria</taxon>
        <taxon>Saprospirales</taxon>
        <taxon>Saprospiraceae</taxon>
        <taxon>Saprospira</taxon>
    </lineage>
</organism>
<dbReference type="SUPFAM" id="SSF54106">
    <property type="entry name" value="LysM domain"/>
    <property type="match status" value="1"/>
</dbReference>
<proteinExistence type="predicted"/>
<dbReference type="InterPro" id="IPR018392">
    <property type="entry name" value="LysM"/>
</dbReference>
<evidence type="ECO:0000313" key="5">
    <source>
        <dbReference type="Proteomes" id="UP000007519"/>
    </source>
</evidence>
<evidence type="ECO:0000256" key="1">
    <source>
        <dbReference type="SAM" id="Coils"/>
    </source>
</evidence>
<dbReference type="HOGENOM" id="CLU_1608935_0_0_10"/>
<dbReference type="Proteomes" id="UP000007519">
    <property type="component" value="Chromosome"/>
</dbReference>
<dbReference type="OrthoDB" id="1491613at2"/>
<gene>
    <name evidence="4" type="ordered locus">SGRA_4081</name>
</gene>
<feature type="coiled-coil region" evidence="1">
    <location>
        <begin position="95"/>
        <end position="122"/>
    </location>
</feature>
<evidence type="ECO:0000259" key="3">
    <source>
        <dbReference type="PROSITE" id="PS51782"/>
    </source>
</evidence>
<keyword evidence="5" id="KW-1185">Reference proteome</keyword>
<dbReference type="Gene3D" id="3.10.350.10">
    <property type="entry name" value="LysM domain"/>
    <property type="match status" value="1"/>
</dbReference>
<sequence length="181" mass="20638">MNCPICELAGLEENRQQCPQCESDLRPFFLLQALDEQERIEKEQLKQQAKKREQAALRRGRTPILIAWGASFLALAVLLYFIWPKKAVAPVAKQEESSKEEMLALQKQLKQAKTESDSLRQALAEQPKSVYVYTVKAGDSPIRLARFFYGQDEEYKRLLEANELALDAMLKVGQKLTIPAL</sequence>
<dbReference type="AlphaFoldDB" id="H6L7C4"/>
<dbReference type="RefSeq" id="WP_015694378.1">
    <property type="nucleotide sequence ID" value="NC_016940.1"/>
</dbReference>
<dbReference type="PROSITE" id="PS51782">
    <property type="entry name" value="LYSM"/>
    <property type="match status" value="1"/>
</dbReference>
<reference evidence="4 5" key="1">
    <citation type="journal article" date="2012" name="Stand. Genomic Sci.">
        <title>Complete genome sequencing and analysis of Saprospira grandis str. Lewin, a predatory marine bacterium.</title>
        <authorList>
            <person name="Saw J.H."/>
            <person name="Yuryev A."/>
            <person name="Kanbe M."/>
            <person name="Hou S."/>
            <person name="Young A.G."/>
            <person name="Aizawa S."/>
            <person name="Alam M."/>
        </authorList>
    </citation>
    <scope>NUCLEOTIDE SEQUENCE [LARGE SCALE GENOMIC DNA]</scope>
    <source>
        <strain evidence="4 5">Lewin</strain>
    </source>
</reference>
<feature type="domain" description="LysM" evidence="3">
    <location>
        <begin position="131"/>
        <end position="178"/>
    </location>
</feature>
<dbReference type="CDD" id="cd00118">
    <property type="entry name" value="LysM"/>
    <property type="match status" value="1"/>
</dbReference>
<keyword evidence="2" id="KW-1133">Transmembrane helix</keyword>
<dbReference type="SMART" id="SM00257">
    <property type="entry name" value="LysM"/>
    <property type="match status" value="1"/>
</dbReference>
<evidence type="ECO:0000256" key="2">
    <source>
        <dbReference type="SAM" id="Phobius"/>
    </source>
</evidence>
<dbReference type="STRING" id="984262.SGRA_4081"/>
<feature type="transmembrane region" description="Helical" evidence="2">
    <location>
        <begin position="64"/>
        <end position="83"/>
    </location>
</feature>
<dbReference type="InterPro" id="IPR036779">
    <property type="entry name" value="LysM_dom_sf"/>
</dbReference>
<protein>
    <submittedName>
        <fullName evidence="4">Peptidoglycan-binding lysin domain protein</fullName>
    </submittedName>
</protein>
<keyword evidence="2" id="KW-0812">Transmembrane</keyword>
<keyword evidence="2" id="KW-0472">Membrane</keyword>
<dbReference type="Pfam" id="PF01476">
    <property type="entry name" value="LysM"/>
    <property type="match status" value="1"/>
</dbReference>
<dbReference type="EMBL" id="CP002831">
    <property type="protein sequence ID" value="AFC26796.1"/>
    <property type="molecule type" value="Genomic_DNA"/>
</dbReference>